<dbReference type="GO" id="GO:0005737">
    <property type="term" value="C:cytoplasm"/>
    <property type="evidence" value="ECO:0007669"/>
    <property type="project" value="TreeGrafter"/>
</dbReference>
<evidence type="ECO:0000256" key="1">
    <source>
        <dbReference type="ARBA" id="ARBA00001947"/>
    </source>
</evidence>
<evidence type="ECO:0000256" key="8">
    <source>
        <dbReference type="PIRSR" id="PIRSR006019-2"/>
    </source>
</evidence>
<evidence type="ECO:0000256" key="3">
    <source>
        <dbReference type="ARBA" id="ARBA00022723"/>
    </source>
</evidence>
<feature type="binding site" evidence="8">
    <location>
        <position position="98"/>
    </location>
    <ligand>
        <name>Zn(2+)</name>
        <dbReference type="ChEBI" id="CHEBI:29105"/>
        <note>catalytic</note>
    </ligand>
</feature>
<evidence type="ECO:0000259" key="9">
    <source>
        <dbReference type="PROSITE" id="PS51747"/>
    </source>
</evidence>
<organism evidence="10 11">
    <name type="scientific">Falseniella ignava</name>
    <dbReference type="NCBI Taxonomy" id="137730"/>
    <lineage>
        <taxon>Bacteria</taxon>
        <taxon>Bacillati</taxon>
        <taxon>Bacillota</taxon>
        <taxon>Bacilli</taxon>
        <taxon>Lactobacillales</taxon>
        <taxon>Aerococcaceae</taxon>
        <taxon>Falseniella</taxon>
    </lineage>
</organism>
<dbReference type="InterPro" id="IPR016192">
    <property type="entry name" value="APOBEC/CMP_deaminase_Zn-bd"/>
</dbReference>
<keyword evidence="5 8" id="KW-0862">Zinc</keyword>
<evidence type="ECO:0000313" key="11">
    <source>
        <dbReference type="Proteomes" id="UP000234384"/>
    </source>
</evidence>
<dbReference type="PANTHER" id="PTHR11086">
    <property type="entry name" value="DEOXYCYTIDYLATE DEAMINASE-RELATED"/>
    <property type="match status" value="1"/>
</dbReference>
<accession>A0A2I1K231</accession>
<dbReference type="PANTHER" id="PTHR11086:SF18">
    <property type="entry name" value="DEOXYCYTIDYLATE DEAMINASE"/>
    <property type="match status" value="1"/>
</dbReference>
<evidence type="ECO:0000256" key="6">
    <source>
        <dbReference type="NCBIfam" id="TIGR02571"/>
    </source>
</evidence>
<dbReference type="SUPFAM" id="SSF53927">
    <property type="entry name" value="Cytidine deaminase-like"/>
    <property type="match status" value="1"/>
</dbReference>
<dbReference type="InterPro" id="IPR002125">
    <property type="entry name" value="CMP_dCMP_dom"/>
</dbReference>
<dbReference type="InterPro" id="IPR016193">
    <property type="entry name" value="Cytidine_deaminase-like"/>
</dbReference>
<dbReference type="GO" id="GO:0004132">
    <property type="term" value="F:dCMP deaminase activity"/>
    <property type="evidence" value="ECO:0007669"/>
    <property type="project" value="InterPro"/>
</dbReference>
<comment type="similarity">
    <text evidence="2">Belongs to the cytidine and deoxycytidylate deaminase family.</text>
</comment>
<dbReference type="RefSeq" id="WP_101954003.1">
    <property type="nucleotide sequence ID" value="NZ_PKHE01000005.1"/>
</dbReference>
<dbReference type="EMBL" id="PKHE01000005">
    <property type="protein sequence ID" value="PKY89683.1"/>
    <property type="molecule type" value="Genomic_DNA"/>
</dbReference>
<name>A0A2I1K231_9LACT</name>
<gene>
    <name evidence="10" type="ORF">CYJ57_02955</name>
</gene>
<dbReference type="Proteomes" id="UP000234384">
    <property type="component" value="Unassembled WGS sequence"/>
</dbReference>
<evidence type="ECO:0000256" key="7">
    <source>
        <dbReference type="PIRSR" id="PIRSR006019-1"/>
    </source>
</evidence>
<dbReference type="InterPro" id="IPR016473">
    <property type="entry name" value="dCMP_deaminase"/>
</dbReference>
<comment type="caution">
    <text evidence="10">The sequence shown here is derived from an EMBL/GenBank/DDBJ whole genome shotgun (WGS) entry which is preliminary data.</text>
</comment>
<feature type="domain" description="CMP/dCMP-type deaminase" evidence="9">
    <location>
        <begin position="5"/>
        <end position="149"/>
    </location>
</feature>
<dbReference type="InterPro" id="IPR013404">
    <property type="entry name" value="Competence_ComEB"/>
</dbReference>
<dbReference type="NCBIfam" id="TIGR02571">
    <property type="entry name" value="ComEB"/>
    <property type="match status" value="1"/>
</dbReference>
<comment type="cofactor">
    <cofactor evidence="1 8">
        <name>Zn(2+)</name>
        <dbReference type="ChEBI" id="CHEBI:29105"/>
    </cofactor>
</comment>
<feature type="binding site" evidence="8">
    <location>
        <position position="70"/>
    </location>
    <ligand>
        <name>Zn(2+)</name>
        <dbReference type="ChEBI" id="CHEBI:29105"/>
        <note>catalytic</note>
    </ligand>
</feature>
<keyword evidence="3 8" id="KW-0479">Metal-binding</keyword>
<proteinExistence type="inferred from homology"/>
<dbReference type="InterPro" id="IPR015517">
    <property type="entry name" value="dCMP_deaminase-rel"/>
</dbReference>
<evidence type="ECO:0000256" key="5">
    <source>
        <dbReference type="ARBA" id="ARBA00022833"/>
    </source>
</evidence>
<evidence type="ECO:0000313" key="10">
    <source>
        <dbReference type="EMBL" id="PKY89683.1"/>
    </source>
</evidence>
<keyword evidence="4" id="KW-0378">Hydrolase</keyword>
<dbReference type="OrthoDB" id="9788517at2"/>
<sequence length="160" mass="18119">MERISWTDYFMAQSLVISTRSTCDRLMVGAVIVRNNRIVATGYNGSVSGLTHCIDHGCFVVDGHCIRTIHAEVNAVIQCAKMGTSTDGAEIYITHFPCYNCTKVIIQAGIKKVHYLYDYRNDPNAIDLFKECDIQVTKHELSPDLFEQIKTLHLKNIDYQ</sequence>
<dbReference type="PIRSF" id="PIRSF006019">
    <property type="entry name" value="dCMP_deaminase"/>
    <property type="match status" value="1"/>
</dbReference>
<dbReference type="Gene3D" id="3.40.140.10">
    <property type="entry name" value="Cytidine Deaminase, domain 2"/>
    <property type="match status" value="1"/>
</dbReference>
<dbReference type="GO" id="GO:0006220">
    <property type="term" value="P:pyrimidine nucleotide metabolic process"/>
    <property type="evidence" value="ECO:0007669"/>
    <property type="project" value="InterPro"/>
</dbReference>
<reference evidence="10 11" key="1">
    <citation type="submission" date="2017-12" db="EMBL/GenBank/DDBJ databases">
        <title>Phylogenetic diversity of female urinary microbiome.</title>
        <authorList>
            <person name="Thomas-White K."/>
            <person name="Wolfe A.J."/>
        </authorList>
    </citation>
    <scope>NUCLEOTIDE SEQUENCE [LARGE SCALE GENOMIC DNA]</scope>
    <source>
        <strain evidence="10 11">UMB0898</strain>
    </source>
</reference>
<dbReference type="GO" id="GO:0008270">
    <property type="term" value="F:zinc ion binding"/>
    <property type="evidence" value="ECO:0007669"/>
    <property type="project" value="InterPro"/>
</dbReference>
<evidence type="ECO:0000256" key="4">
    <source>
        <dbReference type="ARBA" id="ARBA00022801"/>
    </source>
</evidence>
<dbReference type="PROSITE" id="PS00903">
    <property type="entry name" value="CYT_DCMP_DEAMINASES_1"/>
    <property type="match status" value="1"/>
</dbReference>
<protein>
    <recommendedName>
        <fullName evidence="6">ComE operon protein 2</fullName>
    </recommendedName>
</protein>
<dbReference type="CDD" id="cd01286">
    <property type="entry name" value="deoxycytidylate_deaminase"/>
    <property type="match status" value="1"/>
</dbReference>
<feature type="active site" description="Proton donor" evidence="7">
    <location>
        <position position="72"/>
    </location>
</feature>
<dbReference type="AlphaFoldDB" id="A0A2I1K231"/>
<dbReference type="Pfam" id="PF00383">
    <property type="entry name" value="dCMP_cyt_deam_1"/>
    <property type="match status" value="1"/>
</dbReference>
<dbReference type="InterPro" id="IPR035105">
    <property type="entry name" value="Deoxycytidylate_deaminase_dom"/>
</dbReference>
<evidence type="ECO:0000256" key="2">
    <source>
        <dbReference type="ARBA" id="ARBA00006576"/>
    </source>
</evidence>
<feature type="binding site" evidence="8">
    <location>
        <position position="101"/>
    </location>
    <ligand>
        <name>Zn(2+)</name>
        <dbReference type="ChEBI" id="CHEBI:29105"/>
        <note>catalytic</note>
    </ligand>
</feature>
<dbReference type="PROSITE" id="PS51747">
    <property type="entry name" value="CYT_DCMP_DEAMINASES_2"/>
    <property type="match status" value="1"/>
</dbReference>